<proteinExistence type="predicted"/>
<accession>A0AA48M686</accession>
<organism evidence="1">
    <name type="scientific">freshwater sediment metagenome</name>
    <dbReference type="NCBI Taxonomy" id="556182"/>
    <lineage>
        <taxon>unclassified sequences</taxon>
        <taxon>metagenomes</taxon>
        <taxon>ecological metagenomes</taxon>
    </lineage>
</organism>
<name>A0AA48M686_9ZZZZ</name>
<sequence length="71" mass="8277">MSGINLMSVRRIENDDRTHIQLGPVDWDFALAVDKRLLRFFEQLKAAMWSDYEILRGRALLLGSIAYLPRL</sequence>
<gene>
    <name evidence="1" type="ORF">AMST5_03884</name>
</gene>
<protein>
    <submittedName>
        <fullName evidence="1">Uncharacterized protein</fullName>
    </submittedName>
</protein>
<reference evidence="1" key="1">
    <citation type="submission" date="2023-07" db="EMBL/GenBank/DDBJ databases">
        <authorList>
            <person name="Pelsma A.J. K."/>
        </authorList>
    </citation>
    <scope>NUCLEOTIDE SEQUENCE</scope>
</reference>
<evidence type="ECO:0000313" key="1">
    <source>
        <dbReference type="EMBL" id="CAJ0888519.1"/>
    </source>
</evidence>
<dbReference type="EMBL" id="OY288114">
    <property type="protein sequence ID" value="CAJ0888519.1"/>
    <property type="molecule type" value="Genomic_DNA"/>
</dbReference>
<dbReference type="AlphaFoldDB" id="A0AA48M686"/>